<dbReference type="GO" id="GO:0046872">
    <property type="term" value="F:metal ion binding"/>
    <property type="evidence" value="ECO:0007669"/>
    <property type="project" value="UniProtKB-KW"/>
</dbReference>
<dbReference type="Gene3D" id="3.40.50.720">
    <property type="entry name" value="NAD(P)-binding Rossmann-like Domain"/>
    <property type="match status" value="1"/>
</dbReference>
<comment type="caution">
    <text evidence="5">The sequence shown here is derived from an EMBL/GenBank/DDBJ whole genome shotgun (WGS) entry which is preliminary data.</text>
</comment>
<dbReference type="GO" id="GO:0004022">
    <property type="term" value="F:alcohol dehydrogenase (NAD+) activity"/>
    <property type="evidence" value="ECO:0007669"/>
    <property type="project" value="TreeGrafter"/>
</dbReference>
<name>A0A2T0AD02_RHOTO</name>
<dbReference type="Proteomes" id="UP000239560">
    <property type="component" value="Unassembled WGS sequence"/>
</dbReference>
<dbReference type="OrthoDB" id="2520612at2759"/>
<dbReference type="Gene3D" id="3.90.180.10">
    <property type="entry name" value="Medium-chain alcohol dehydrogenases, catalytic domain"/>
    <property type="match status" value="2"/>
</dbReference>
<gene>
    <name evidence="5" type="ORF">AAT19DRAFT_12895</name>
</gene>
<evidence type="ECO:0000256" key="1">
    <source>
        <dbReference type="ARBA" id="ARBA00001947"/>
    </source>
</evidence>
<dbReference type="AlphaFoldDB" id="A0A2T0AD02"/>
<evidence type="ECO:0008006" key="7">
    <source>
        <dbReference type="Google" id="ProtNLM"/>
    </source>
</evidence>
<sequence>MTTPMAPSFLRKTSDGSPATPERFRCAVFKSQGDPLELTTVDYRKPGKGQLVIKVHGTALSNNDAISEHGLLNMYATFPRTPGMYAVGEIVQLGPGAVEGGSTGGVLSALLSRLTIGKTKEKEGEEPAVHHRFKTGEKVIISATHQCLGEYCTGRAESTCPLMENWPVFEQLVVATFGGKVLDAYERHAEEWDRKSSDERRVLDDNNDRIGFAGDGCIVILGQGGYASLAYHLLRAETRRDERIVLVSTSKKHRPDDFGMPSEDYLSVGQEGLVDALRKMGGIKLAITTDQPYEGAVEMLDAMRYGGEMVPLTLHEDGKIQRPVAHLIARSLVVRGPVDLHSSSMHRALRICEKHGLDRHVSIHKFEFTEEGVRQAWDATKNQRDDFSANVVVFDTQGESSRHAA</sequence>
<dbReference type="PANTHER" id="PTHR42940:SF7">
    <property type="entry name" value="ALCOHOL DEHYDROGENASE-LIKE N-TERMINAL DOMAIN-CONTAINING PROTEIN"/>
    <property type="match status" value="1"/>
</dbReference>
<evidence type="ECO:0000256" key="3">
    <source>
        <dbReference type="ARBA" id="ARBA00022833"/>
    </source>
</evidence>
<keyword evidence="2" id="KW-0479">Metal-binding</keyword>
<dbReference type="SUPFAM" id="SSF51735">
    <property type="entry name" value="NAD(P)-binding Rossmann-fold domains"/>
    <property type="match status" value="1"/>
</dbReference>
<dbReference type="PANTHER" id="PTHR42940">
    <property type="entry name" value="ALCOHOL DEHYDROGENASE 1-RELATED"/>
    <property type="match status" value="1"/>
</dbReference>
<evidence type="ECO:0000256" key="2">
    <source>
        <dbReference type="ARBA" id="ARBA00022723"/>
    </source>
</evidence>
<accession>A0A2T0AD02</accession>
<keyword evidence="4" id="KW-0560">Oxidoreductase</keyword>
<organism evidence="5 6">
    <name type="scientific">Rhodotorula toruloides</name>
    <name type="common">Yeast</name>
    <name type="synonym">Rhodosporidium toruloides</name>
    <dbReference type="NCBI Taxonomy" id="5286"/>
    <lineage>
        <taxon>Eukaryota</taxon>
        <taxon>Fungi</taxon>
        <taxon>Dikarya</taxon>
        <taxon>Basidiomycota</taxon>
        <taxon>Pucciniomycotina</taxon>
        <taxon>Microbotryomycetes</taxon>
        <taxon>Sporidiobolales</taxon>
        <taxon>Sporidiobolaceae</taxon>
        <taxon>Rhodotorula</taxon>
    </lineage>
</organism>
<dbReference type="InterPro" id="IPR011032">
    <property type="entry name" value="GroES-like_sf"/>
</dbReference>
<comment type="cofactor">
    <cofactor evidence="1">
        <name>Zn(2+)</name>
        <dbReference type="ChEBI" id="CHEBI:29105"/>
    </cofactor>
</comment>
<dbReference type="InterPro" id="IPR036291">
    <property type="entry name" value="NAD(P)-bd_dom_sf"/>
</dbReference>
<dbReference type="EMBL" id="LCTV02000003">
    <property type="protein sequence ID" value="PRQ75873.1"/>
    <property type="molecule type" value="Genomic_DNA"/>
</dbReference>
<keyword evidence="3" id="KW-0862">Zinc</keyword>
<evidence type="ECO:0000313" key="5">
    <source>
        <dbReference type="EMBL" id="PRQ75873.1"/>
    </source>
</evidence>
<evidence type="ECO:0000313" key="6">
    <source>
        <dbReference type="Proteomes" id="UP000239560"/>
    </source>
</evidence>
<protein>
    <recommendedName>
        <fullName evidence="7">Zinc-binding dehydrogenase</fullName>
    </recommendedName>
</protein>
<dbReference type="SUPFAM" id="SSF50129">
    <property type="entry name" value="GroES-like"/>
    <property type="match status" value="1"/>
</dbReference>
<dbReference type="GO" id="GO:0005737">
    <property type="term" value="C:cytoplasm"/>
    <property type="evidence" value="ECO:0007669"/>
    <property type="project" value="TreeGrafter"/>
</dbReference>
<proteinExistence type="predicted"/>
<evidence type="ECO:0000256" key="4">
    <source>
        <dbReference type="ARBA" id="ARBA00023002"/>
    </source>
</evidence>
<reference evidence="5 6" key="1">
    <citation type="journal article" date="2018" name="Elife">
        <title>Functional genomics of lipid metabolism in the oleaginous yeast Rhodosporidium toruloides.</title>
        <authorList>
            <person name="Coradetti S.T."/>
            <person name="Pinel D."/>
            <person name="Geiselman G."/>
            <person name="Ito M."/>
            <person name="Mondo S."/>
            <person name="Reilly M.C."/>
            <person name="Cheng Y.F."/>
            <person name="Bauer S."/>
            <person name="Grigoriev I."/>
            <person name="Gladden J.M."/>
            <person name="Simmons B.A."/>
            <person name="Brem R."/>
            <person name="Arkin A.P."/>
            <person name="Skerker J.M."/>
        </authorList>
    </citation>
    <scope>NUCLEOTIDE SEQUENCE [LARGE SCALE GENOMIC DNA]</scope>
    <source>
        <strain evidence="5 6">NBRC 0880</strain>
    </source>
</reference>